<comment type="subcellular location">
    <subcellularLocation>
        <location evidence="1">Cell inner membrane</location>
        <topology evidence="1">Multi-pass membrane protein</topology>
    </subcellularLocation>
</comment>
<gene>
    <name evidence="11" type="ORF">SAMN02745174_01403</name>
</gene>
<evidence type="ECO:0000313" key="12">
    <source>
        <dbReference type="Proteomes" id="UP000191153"/>
    </source>
</evidence>
<evidence type="ECO:0000256" key="5">
    <source>
        <dbReference type="ARBA" id="ARBA00022692"/>
    </source>
</evidence>
<evidence type="ECO:0000256" key="2">
    <source>
        <dbReference type="ARBA" id="ARBA00022448"/>
    </source>
</evidence>
<evidence type="ECO:0000256" key="7">
    <source>
        <dbReference type="ARBA" id="ARBA00023136"/>
    </source>
</evidence>
<dbReference type="EMBL" id="FUWX01000009">
    <property type="protein sequence ID" value="SJZ72604.1"/>
    <property type="molecule type" value="Genomic_DNA"/>
</dbReference>
<proteinExistence type="inferred from homology"/>
<keyword evidence="7 9" id="KW-0472">Membrane</keyword>
<dbReference type="PANTHER" id="PTHR35011:SF5">
    <property type="entry name" value="SIALIC ACID TRAP TRANSPORTER SMALL PERMEASE PROTEIN SIAQ"/>
    <property type="match status" value="1"/>
</dbReference>
<evidence type="ECO:0000256" key="6">
    <source>
        <dbReference type="ARBA" id="ARBA00022989"/>
    </source>
</evidence>
<feature type="transmembrane region" description="Helical" evidence="9">
    <location>
        <begin position="126"/>
        <end position="147"/>
    </location>
</feature>
<keyword evidence="5 9" id="KW-0812">Transmembrane</keyword>
<feature type="domain" description="Tripartite ATP-independent periplasmic transporters DctQ component" evidence="10">
    <location>
        <begin position="22"/>
        <end position="150"/>
    </location>
</feature>
<feature type="transmembrane region" description="Helical" evidence="9">
    <location>
        <begin position="85"/>
        <end position="106"/>
    </location>
</feature>
<dbReference type="AlphaFoldDB" id="A0A1T4N0G0"/>
<keyword evidence="4" id="KW-0997">Cell inner membrane</keyword>
<keyword evidence="3" id="KW-1003">Cell membrane</keyword>
<reference evidence="11 12" key="1">
    <citation type="submission" date="2017-02" db="EMBL/GenBank/DDBJ databases">
        <authorList>
            <person name="Peterson S.W."/>
        </authorList>
    </citation>
    <scope>NUCLEOTIDE SEQUENCE [LARGE SCALE GENOMIC DNA]</scope>
    <source>
        <strain evidence="11 12">ATCC 700028</strain>
    </source>
</reference>
<keyword evidence="2" id="KW-0813">Transport</keyword>
<protein>
    <submittedName>
        <fullName evidence="11">TRAP-type C4-dicarboxylate transport system, small permease component</fullName>
    </submittedName>
</protein>
<dbReference type="Proteomes" id="UP000191153">
    <property type="component" value="Unassembled WGS sequence"/>
</dbReference>
<accession>A0A1T4N0G0</accession>
<dbReference type="GO" id="GO:0015740">
    <property type="term" value="P:C4-dicarboxylate transport"/>
    <property type="evidence" value="ECO:0007669"/>
    <property type="project" value="TreeGrafter"/>
</dbReference>
<evidence type="ECO:0000259" key="10">
    <source>
        <dbReference type="Pfam" id="PF04290"/>
    </source>
</evidence>
<dbReference type="InterPro" id="IPR055348">
    <property type="entry name" value="DctQ"/>
</dbReference>
<sequence>MKLKKFFDNFEEVVGATLFVIMFGVLVAQILARQVFNSPLIWSEELAILLFVYIGMLGVSAGIKYRQHVMIDFLYSKFSPKGTKVAHTIIQGIVFVSLVVVIYIGIKLFQRKMIFQLIALKISAGWMYASLPLITGLMLFRFINVCLEDYREGKFIFAPKKQFQKVKEGE</sequence>
<dbReference type="STRING" id="180163.SAMN02745174_01403"/>
<evidence type="ECO:0000256" key="8">
    <source>
        <dbReference type="ARBA" id="ARBA00038436"/>
    </source>
</evidence>
<dbReference type="PANTHER" id="PTHR35011">
    <property type="entry name" value="2,3-DIKETO-L-GULONATE TRAP TRANSPORTER SMALL PERMEASE PROTEIN YIAM"/>
    <property type="match status" value="1"/>
</dbReference>
<feature type="transmembrane region" description="Helical" evidence="9">
    <location>
        <begin position="12"/>
        <end position="31"/>
    </location>
</feature>
<keyword evidence="6 9" id="KW-1133">Transmembrane helix</keyword>
<evidence type="ECO:0000256" key="9">
    <source>
        <dbReference type="SAM" id="Phobius"/>
    </source>
</evidence>
<evidence type="ECO:0000313" key="11">
    <source>
        <dbReference type="EMBL" id="SJZ72604.1"/>
    </source>
</evidence>
<keyword evidence="12" id="KW-1185">Reference proteome</keyword>
<evidence type="ECO:0000256" key="1">
    <source>
        <dbReference type="ARBA" id="ARBA00004429"/>
    </source>
</evidence>
<comment type="similarity">
    <text evidence="8">Belongs to the TRAP transporter small permease family.</text>
</comment>
<evidence type="ECO:0000256" key="4">
    <source>
        <dbReference type="ARBA" id="ARBA00022519"/>
    </source>
</evidence>
<dbReference type="GO" id="GO:0022857">
    <property type="term" value="F:transmembrane transporter activity"/>
    <property type="evidence" value="ECO:0007669"/>
    <property type="project" value="TreeGrafter"/>
</dbReference>
<organism evidence="11 12">
    <name type="scientific">Cetobacterium ceti</name>
    <dbReference type="NCBI Taxonomy" id="180163"/>
    <lineage>
        <taxon>Bacteria</taxon>
        <taxon>Fusobacteriati</taxon>
        <taxon>Fusobacteriota</taxon>
        <taxon>Fusobacteriia</taxon>
        <taxon>Fusobacteriales</taxon>
        <taxon>Fusobacteriaceae</taxon>
        <taxon>Cetobacterium</taxon>
    </lineage>
</organism>
<dbReference type="GO" id="GO:0005886">
    <property type="term" value="C:plasma membrane"/>
    <property type="evidence" value="ECO:0007669"/>
    <property type="project" value="UniProtKB-SubCell"/>
</dbReference>
<evidence type="ECO:0000256" key="3">
    <source>
        <dbReference type="ARBA" id="ARBA00022475"/>
    </source>
</evidence>
<name>A0A1T4N0G0_9FUSO</name>
<feature type="transmembrane region" description="Helical" evidence="9">
    <location>
        <begin position="46"/>
        <end position="65"/>
    </location>
</feature>
<dbReference type="Pfam" id="PF04290">
    <property type="entry name" value="DctQ"/>
    <property type="match status" value="1"/>
</dbReference>
<dbReference type="InterPro" id="IPR007387">
    <property type="entry name" value="TRAP_DctQ"/>
</dbReference>